<reference evidence="4 5" key="1">
    <citation type="journal article" date="2014" name="Genome Announc.">
        <title>Genome Sequence and Methylome of Soil Bacterium Gemmatirosa kalamazoonensis KBS708T, a Member of the Rarely Cultivated Gemmatimonadetes Phylum.</title>
        <authorList>
            <person name="Debruyn J.M."/>
            <person name="Radosevich M."/>
            <person name="Wommack K.E."/>
            <person name="Polson S.W."/>
            <person name="Hauser L.J."/>
            <person name="Fawaz M.N."/>
            <person name="Korlach J."/>
            <person name="Tsai Y.C."/>
        </authorList>
    </citation>
    <scope>NUCLEOTIDE SEQUENCE [LARGE SCALE GENOMIC DNA]</scope>
    <source>
        <strain evidence="4 5">KBS708</strain>
    </source>
</reference>
<protein>
    <submittedName>
        <fullName evidence="4">Lipopolysaccharide biosynthesis protein</fullName>
    </submittedName>
</protein>
<feature type="transmembrane region" description="Helical" evidence="2">
    <location>
        <begin position="32"/>
        <end position="53"/>
    </location>
</feature>
<dbReference type="KEGG" id="gba:J421_3487"/>
<feature type="region of interest" description="Disordered" evidence="1">
    <location>
        <begin position="670"/>
        <end position="704"/>
    </location>
</feature>
<sequence length="704" mass="74614">MTAFAPVVSTRPGAVAETIDLFDVGRSLRRQWLAIALGLALGLAAAAAVLLLAPRRFVGESTVLLRSATDPSASLLSRVGLPTDLGGGALGNAIKSPMETELALLASRDVIGSVVDSLGLQARVLGRAGVPSRWLIQPAPYAGAFRKQRFAFDRQPDGRYRVTGDSVSLLAAPGTPFRLPVVGTVTLVPRPALASFRVQFDDREDAVQRLGERLGVDKRGGEVAAVGYTASDSVTAAEVPNAIVETYLARRRTVDRGVNTRRYEFLVLQADSVSRQLAVAENALRREQEASGVFDPELSGRTGVEAARALREQAGALEVERRAIGQLLADVQAGRLSPRQLAAYPSFLKSDAVNALLTQMSGLETQRTMTLERRTEKDPEIVAMSGSIAQLERQLVPLARAYQQSLDQQVGEVDRQLAVVESRLTVLPGQAEASVQRQRDVKRLSQTLLALQSQIVDTRLAAIGEGGQVRQIDVAESPKRPAFPRPVPTLLVGALGGLLLGTVWALFRGARRMVVPWDVERATGLPGVVVRPGEPVLLGAGVRSGTILVLGAEAGHDAACAAVARAVGASLEQRGLGVIVVDGQDGQDHAALRAAVAVAEVERDVVVVAARTLRDPATVALLEPPRRVLLAARAGATPRRAIVDALDALSRLAVPCLGVALLEPDAWRVDAPRPARPTTDLRLAPRATSAPRDELPAAVTGDGR</sequence>
<dbReference type="EMBL" id="CP007128">
    <property type="protein sequence ID" value="AHG91024.1"/>
    <property type="molecule type" value="Genomic_DNA"/>
</dbReference>
<dbReference type="PANTHER" id="PTHR32309">
    <property type="entry name" value="TYROSINE-PROTEIN KINASE"/>
    <property type="match status" value="1"/>
</dbReference>
<dbReference type="HOGENOM" id="CLU_391701_0_0_0"/>
<dbReference type="InterPro" id="IPR032807">
    <property type="entry name" value="GNVR"/>
</dbReference>
<dbReference type="PANTHER" id="PTHR32309:SF31">
    <property type="entry name" value="CAPSULAR EXOPOLYSACCHARIDE FAMILY"/>
    <property type="match status" value="1"/>
</dbReference>
<accession>W0RIU3</accession>
<keyword evidence="2" id="KW-1133">Transmembrane helix</keyword>
<dbReference type="InParanoid" id="W0RIU3"/>
<keyword evidence="5" id="KW-1185">Reference proteome</keyword>
<proteinExistence type="predicted"/>
<dbReference type="Proteomes" id="UP000019151">
    <property type="component" value="Chromosome"/>
</dbReference>
<keyword evidence="2" id="KW-0472">Membrane</keyword>
<keyword evidence="2" id="KW-0812">Transmembrane</keyword>
<dbReference type="PATRIC" id="fig|861299.3.peg.3539"/>
<feature type="domain" description="Tyrosine-protein kinase G-rich" evidence="3">
    <location>
        <begin position="434"/>
        <end position="508"/>
    </location>
</feature>
<name>W0RIU3_9BACT</name>
<evidence type="ECO:0000256" key="2">
    <source>
        <dbReference type="SAM" id="Phobius"/>
    </source>
</evidence>
<dbReference type="AlphaFoldDB" id="W0RIU3"/>
<evidence type="ECO:0000256" key="1">
    <source>
        <dbReference type="SAM" id="MobiDB-lite"/>
    </source>
</evidence>
<organism evidence="4 5">
    <name type="scientific">Gemmatirosa kalamazoonensis</name>
    <dbReference type="NCBI Taxonomy" id="861299"/>
    <lineage>
        <taxon>Bacteria</taxon>
        <taxon>Pseudomonadati</taxon>
        <taxon>Gemmatimonadota</taxon>
        <taxon>Gemmatimonadia</taxon>
        <taxon>Gemmatimonadales</taxon>
        <taxon>Gemmatimonadaceae</taxon>
        <taxon>Gemmatirosa</taxon>
    </lineage>
</organism>
<dbReference type="InterPro" id="IPR050445">
    <property type="entry name" value="Bact_polysacc_biosynth/exp"/>
</dbReference>
<dbReference type="RefSeq" id="WP_025412483.1">
    <property type="nucleotide sequence ID" value="NZ_CP007128.1"/>
</dbReference>
<gene>
    <name evidence="4" type="ORF">J421_3487</name>
</gene>
<dbReference type="OrthoDB" id="230260at2"/>
<evidence type="ECO:0000313" key="5">
    <source>
        <dbReference type="Proteomes" id="UP000019151"/>
    </source>
</evidence>
<evidence type="ECO:0000259" key="3">
    <source>
        <dbReference type="Pfam" id="PF13807"/>
    </source>
</evidence>
<evidence type="ECO:0000313" key="4">
    <source>
        <dbReference type="EMBL" id="AHG91024.1"/>
    </source>
</evidence>
<dbReference type="Pfam" id="PF13807">
    <property type="entry name" value="GNVR"/>
    <property type="match status" value="1"/>
</dbReference>
<dbReference type="eggNOG" id="COG3206">
    <property type="taxonomic scope" value="Bacteria"/>
</dbReference>
<dbReference type="STRING" id="861299.J421_3487"/>